<dbReference type="GO" id="GO:0005739">
    <property type="term" value="C:mitochondrion"/>
    <property type="evidence" value="ECO:0007669"/>
    <property type="project" value="TreeGrafter"/>
</dbReference>
<evidence type="ECO:0000256" key="2">
    <source>
        <dbReference type="ARBA" id="ARBA00022630"/>
    </source>
</evidence>
<accession>A0A183NJM9</accession>
<dbReference type="GO" id="GO:0006072">
    <property type="term" value="P:glycerol-3-phosphate metabolic process"/>
    <property type="evidence" value="ECO:0007669"/>
    <property type="project" value="InterPro"/>
</dbReference>
<proteinExistence type="predicted"/>
<keyword evidence="4" id="KW-0560">Oxidoreductase</keyword>
<organism evidence="5 6">
    <name type="scientific">Schistosoma mattheei</name>
    <dbReference type="NCBI Taxonomy" id="31246"/>
    <lineage>
        <taxon>Eukaryota</taxon>
        <taxon>Metazoa</taxon>
        <taxon>Spiralia</taxon>
        <taxon>Lophotrochozoa</taxon>
        <taxon>Platyhelminthes</taxon>
        <taxon>Trematoda</taxon>
        <taxon>Digenea</taxon>
        <taxon>Strigeidida</taxon>
        <taxon>Schistosomatoidea</taxon>
        <taxon>Schistosomatidae</taxon>
        <taxon>Schistosoma</taxon>
    </lineage>
</organism>
<evidence type="ECO:0000256" key="1">
    <source>
        <dbReference type="ARBA" id="ARBA00013029"/>
    </source>
</evidence>
<dbReference type="EMBL" id="UZAL01003086">
    <property type="protein sequence ID" value="VDO85951.1"/>
    <property type="molecule type" value="Genomic_DNA"/>
</dbReference>
<dbReference type="AlphaFoldDB" id="A0A183NJM9"/>
<evidence type="ECO:0000256" key="3">
    <source>
        <dbReference type="ARBA" id="ARBA00022827"/>
    </source>
</evidence>
<sequence length="109" mass="12280">MGLLDPDTRDGRVIFFLPWMNYALAGTTDTECNVTDQPSPSEAEVNFILEEISSYLSPEIQGRCLVLVFLCENGSSGARIVPFSFFLSLYTCVNLWLHNISGYYLNSHF</sequence>
<dbReference type="PANTHER" id="PTHR11985">
    <property type="entry name" value="GLYCEROL-3-PHOSPHATE DEHYDROGENASE"/>
    <property type="match status" value="1"/>
</dbReference>
<reference evidence="5 6" key="1">
    <citation type="submission" date="2018-11" db="EMBL/GenBank/DDBJ databases">
        <authorList>
            <consortium name="Pathogen Informatics"/>
        </authorList>
    </citation>
    <scope>NUCLEOTIDE SEQUENCE [LARGE SCALE GENOMIC DNA]</scope>
    <source>
        <strain>Denwood</strain>
        <strain evidence="6">Zambia</strain>
    </source>
</reference>
<dbReference type="GO" id="GO:0004368">
    <property type="term" value="F:glycerol-3-phosphate dehydrogenase (quinone) activity"/>
    <property type="evidence" value="ECO:0007669"/>
    <property type="project" value="UniProtKB-EC"/>
</dbReference>
<dbReference type="PANTHER" id="PTHR11985:SF15">
    <property type="entry name" value="GLYCEROL-3-PHOSPHATE DEHYDROGENASE, MITOCHONDRIAL"/>
    <property type="match status" value="1"/>
</dbReference>
<keyword evidence="3" id="KW-0274">FAD</keyword>
<evidence type="ECO:0000313" key="5">
    <source>
        <dbReference type="EMBL" id="VDO85951.1"/>
    </source>
</evidence>
<gene>
    <name evidence="5" type="ORF">SMTD_LOCUS2315</name>
</gene>
<dbReference type="Gene3D" id="3.30.9.10">
    <property type="entry name" value="D-Amino Acid Oxidase, subunit A, domain 2"/>
    <property type="match status" value="1"/>
</dbReference>
<keyword evidence="6" id="KW-1185">Reference proteome</keyword>
<name>A0A183NJM9_9TREM</name>
<keyword evidence="2" id="KW-0285">Flavoprotein</keyword>
<evidence type="ECO:0000256" key="4">
    <source>
        <dbReference type="ARBA" id="ARBA00023002"/>
    </source>
</evidence>
<dbReference type="EC" id="1.1.5.3" evidence="1"/>
<dbReference type="Proteomes" id="UP000269396">
    <property type="component" value="Unassembled WGS sequence"/>
</dbReference>
<dbReference type="InterPro" id="IPR000447">
    <property type="entry name" value="G3P_DH_FAD-dep"/>
</dbReference>
<evidence type="ECO:0000313" key="6">
    <source>
        <dbReference type="Proteomes" id="UP000269396"/>
    </source>
</evidence>
<protein>
    <recommendedName>
        <fullName evidence="1">glycerol-3-phosphate dehydrogenase</fullName>
        <ecNumber evidence="1">1.1.5.3</ecNumber>
    </recommendedName>
</protein>
<dbReference type="STRING" id="31246.A0A183NJM9"/>